<dbReference type="InterPro" id="IPR005770">
    <property type="entry name" value="PhnD"/>
</dbReference>
<keyword evidence="2 3" id="KW-0732">Signal</keyword>
<comment type="caution">
    <text evidence="4">The sequence shown here is derived from an EMBL/GenBank/DDBJ whole genome shotgun (WGS) entry which is preliminary data.</text>
</comment>
<evidence type="ECO:0000256" key="3">
    <source>
        <dbReference type="SAM" id="SignalP"/>
    </source>
</evidence>
<dbReference type="PROSITE" id="PS51257">
    <property type="entry name" value="PROKAR_LIPOPROTEIN"/>
    <property type="match status" value="1"/>
</dbReference>
<feature type="chain" id="PRO_5045119513" evidence="3">
    <location>
        <begin position="33"/>
        <end position="304"/>
    </location>
</feature>
<dbReference type="NCBIfam" id="TIGR01098">
    <property type="entry name" value="3A0109s03R"/>
    <property type="match status" value="1"/>
</dbReference>
<gene>
    <name evidence="4" type="ORF">GCM10009823_06610</name>
</gene>
<comment type="similarity">
    <text evidence="1">Belongs to the phosphate/phosphite/phosphonate binding protein family.</text>
</comment>
<dbReference type="SUPFAM" id="SSF53850">
    <property type="entry name" value="Periplasmic binding protein-like II"/>
    <property type="match status" value="1"/>
</dbReference>
<accession>A0ABN2WDZ2</accession>
<evidence type="ECO:0000313" key="5">
    <source>
        <dbReference type="Proteomes" id="UP001500984"/>
    </source>
</evidence>
<dbReference type="Pfam" id="PF12974">
    <property type="entry name" value="Phosphonate-bd"/>
    <property type="match status" value="1"/>
</dbReference>
<feature type="signal peptide" evidence="3">
    <location>
        <begin position="1"/>
        <end position="32"/>
    </location>
</feature>
<dbReference type="PANTHER" id="PTHR35841">
    <property type="entry name" value="PHOSPHONATES-BINDING PERIPLASMIC PROTEIN"/>
    <property type="match status" value="1"/>
</dbReference>
<evidence type="ECO:0000256" key="2">
    <source>
        <dbReference type="ARBA" id="ARBA00022729"/>
    </source>
</evidence>
<dbReference type="Proteomes" id="UP001500984">
    <property type="component" value="Unassembled WGS sequence"/>
</dbReference>
<reference evidence="4 5" key="1">
    <citation type="journal article" date="2019" name="Int. J. Syst. Evol. Microbiol.">
        <title>The Global Catalogue of Microorganisms (GCM) 10K type strain sequencing project: providing services to taxonomists for standard genome sequencing and annotation.</title>
        <authorList>
            <consortium name="The Broad Institute Genomics Platform"/>
            <consortium name="The Broad Institute Genome Sequencing Center for Infectious Disease"/>
            <person name="Wu L."/>
            <person name="Ma J."/>
        </authorList>
    </citation>
    <scope>NUCLEOTIDE SEQUENCE [LARGE SCALE GENOMIC DNA]</scope>
    <source>
        <strain evidence="4 5">JCM 15900</strain>
    </source>
</reference>
<organism evidence="4 5">
    <name type="scientific">Brevibacterium salitolerans</name>
    <dbReference type="NCBI Taxonomy" id="1403566"/>
    <lineage>
        <taxon>Bacteria</taxon>
        <taxon>Bacillati</taxon>
        <taxon>Actinomycetota</taxon>
        <taxon>Actinomycetes</taxon>
        <taxon>Micrococcales</taxon>
        <taxon>Brevibacteriaceae</taxon>
        <taxon>Brevibacterium</taxon>
    </lineage>
</organism>
<sequence length="304" mass="31956">MRPTRLRSAVTALAAAALLAPGLAACSSQASAESATCPDGKIEFGIEPFEDPTKLEPAYQKLAEALGESLDCEVEVSVLEDYSAEVLAMQNGKLDLGQFGPLGYVFASQRADAEALASFGTADGELSTYRGGIWVPKDSEVRGIEDLPGHDLALGSVGSTSGDVLPRSALAEAGIAEDQLNINYAGGHPEALLALTNGTVDAAQINTQTLTSAQEAGTFDPSGFRQIWESEDIPNDPITVRGDADPAFKTAVQDALLDLDPAVLEEIGGFLDFSPAGQMLEVTDETYQPLFDLAETMNLTEEDV</sequence>
<dbReference type="PANTHER" id="PTHR35841:SF1">
    <property type="entry name" value="PHOSPHONATES-BINDING PERIPLASMIC PROTEIN"/>
    <property type="match status" value="1"/>
</dbReference>
<name>A0ABN2WDZ2_9MICO</name>
<dbReference type="EMBL" id="BAAAPZ010000002">
    <property type="protein sequence ID" value="GAA2090278.1"/>
    <property type="molecule type" value="Genomic_DNA"/>
</dbReference>
<protein>
    <submittedName>
        <fullName evidence="4">Selenate ABC transporter substrate-binding protein</fullName>
    </submittedName>
</protein>
<proteinExistence type="inferred from homology"/>
<evidence type="ECO:0000256" key="1">
    <source>
        <dbReference type="ARBA" id="ARBA00007162"/>
    </source>
</evidence>
<dbReference type="RefSeq" id="WP_344335112.1">
    <property type="nucleotide sequence ID" value="NZ_BAAAPZ010000002.1"/>
</dbReference>
<keyword evidence="5" id="KW-1185">Reference proteome</keyword>
<dbReference type="CDD" id="cd01071">
    <property type="entry name" value="PBP2_PhnD_like"/>
    <property type="match status" value="1"/>
</dbReference>
<dbReference type="Gene3D" id="3.40.190.10">
    <property type="entry name" value="Periplasmic binding protein-like II"/>
    <property type="match status" value="2"/>
</dbReference>
<evidence type="ECO:0000313" key="4">
    <source>
        <dbReference type="EMBL" id="GAA2090278.1"/>
    </source>
</evidence>